<dbReference type="RefSeq" id="XP_025486902.1">
    <property type="nucleotide sequence ID" value="XM_025630557.1"/>
</dbReference>
<dbReference type="EMBL" id="KZ821752">
    <property type="protein sequence ID" value="PYH76702.1"/>
    <property type="molecule type" value="Genomic_DNA"/>
</dbReference>
<evidence type="ECO:0000313" key="2">
    <source>
        <dbReference type="Proteomes" id="UP000248340"/>
    </source>
</evidence>
<gene>
    <name evidence="1" type="ORF">BO82DRAFT_195435</name>
</gene>
<protein>
    <submittedName>
        <fullName evidence="1">Uncharacterized protein</fullName>
    </submittedName>
</protein>
<dbReference type="GeneID" id="37133298"/>
<accession>A0A319D9T5</accession>
<proteinExistence type="predicted"/>
<dbReference type="VEuPathDB" id="FungiDB:BO82DRAFT_195435"/>
<reference evidence="1 2" key="1">
    <citation type="submission" date="2016-12" db="EMBL/GenBank/DDBJ databases">
        <title>The genomes of Aspergillus section Nigri reveals drivers in fungal speciation.</title>
        <authorList>
            <consortium name="DOE Joint Genome Institute"/>
            <person name="Vesth T.C."/>
            <person name="Nybo J."/>
            <person name="Theobald S."/>
            <person name="Brandl J."/>
            <person name="Frisvad J.C."/>
            <person name="Nielsen K.F."/>
            <person name="Lyhne E.K."/>
            <person name="Kogle M.E."/>
            <person name="Kuo A."/>
            <person name="Riley R."/>
            <person name="Clum A."/>
            <person name="Nolan M."/>
            <person name="Lipzen A."/>
            <person name="Salamov A."/>
            <person name="Henrissat B."/>
            <person name="Wiebenga A."/>
            <person name="De Vries R.P."/>
            <person name="Grigoriev I.V."/>
            <person name="Mortensen U.H."/>
            <person name="Andersen M.R."/>
            <person name="Baker S.E."/>
        </authorList>
    </citation>
    <scope>NUCLEOTIDE SEQUENCE [LARGE SCALE GENOMIC DNA]</scope>
    <source>
        <strain evidence="1 2">CBS 121591</strain>
    </source>
</reference>
<dbReference type="AlphaFoldDB" id="A0A319D9T5"/>
<sequence length="98" mass="10846">MGLETRVLEGSRGALYSTQRTLPLPWLHTIGSDPESFVCGSATCFSFSSLHSQVEQFRSPCGVIPFLRLVLYSTASMLFSLQLFLSSPFFLASVCFQI</sequence>
<evidence type="ECO:0000313" key="1">
    <source>
        <dbReference type="EMBL" id="PYH76702.1"/>
    </source>
</evidence>
<keyword evidence="2" id="KW-1185">Reference proteome</keyword>
<organism evidence="1 2">
    <name type="scientific">Aspergillus uvarum CBS 121591</name>
    <dbReference type="NCBI Taxonomy" id="1448315"/>
    <lineage>
        <taxon>Eukaryota</taxon>
        <taxon>Fungi</taxon>
        <taxon>Dikarya</taxon>
        <taxon>Ascomycota</taxon>
        <taxon>Pezizomycotina</taxon>
        <taxon>Eurotiomycetes</taxon>
        <taxon>Eurotiomycetidae</taxon>
        <taxon>Eurotiales</taxon>
        <taxon>Aspergillaceae</taxon>
        <taxon>Aspergillus</taxon>
        <taxon>Aspergillus subgen. Circumdati</taxon>
    </lineage>
</organism>
<name>A0A319D9T5_9EURO</name>
<dbReference type="Proteomes" id="UP000248340">
    <property type="component" value="Unassembled WGS sequence"/>
</dbReference>